<dbReference type="EMBL" id="KX377410">
    <property type="protein sequence ID" value="APB02221.1"/>
    <property type="molecule type" value="Genomic_DNA"/>
</dbReference>
<geneLocation type="plasmid" evidence="1">
    <name>pMCR_1511</name>
</geneLocation>
<proteinExistence type="predicted"/>
<dbReference type="AlphaFoldDB" id="A0A1I9ZJL7"/>
<evidence type="ECO:0000313" key="1">
    <source>
        <dbReference type="EMBL" id="APB02221.1"/>
    </source>
</evidence>
<accession>A0A1I9ZJL7</accession>
<name>A0A1I9ZJL7_KLEPN</name>
<dbReference type="InterPro" id="IPR024392">
    <property type="entry name" value="DUF2688"/>
</dbReference>
<dbReference type="Pfam" id="PF10892">
    <property type="entry name" value="DUF2688"/>
    <property type="match status" value="1"/>
</dbReference>
<reference evidence="1" key="1">
    <citation type="submission" date="2016-06" db="EMBL/GenBank/DDBJ databases">
        <title>An IncP plasmid carrying the colistin resistance gene mcr-1 in Klebsiella pneumoniae from hospital sewage.</title>
        <authorList>
            <person name="Zhao F."/>
            <person name="Feng Y."/>
            <person name="Zong Z."/>
        </authorList>
    </citation>
    <scope>NUCLEOTIDE SEQUENCE</scope>
    <source>
        <strain evidence="1">WCHKP1511</strain>
        <plasmid evidence="1">pMCR_1511</plasmid>
    </source>
</reference>
<gene>
    <name evidence="1" type="primary">kleB</name>
</gene>
<dbReference type="RefSeq" id="WP_003019687.1">
    <property type="nucleotide sequence ID" value="NZ_BGNY01000126.1"/>
</dbReference>
<keyword evidence="1" id="KW-0614">Plasmid</keyword>
<protein>
    <submittedName>
        <fullName evidence="1">KleB</fullName>
    </submittedName>
</protein>
<sequence length="74" mass="8373">MKNTLIHTHCKRCGCSLTMLKHSVFGANSLKAELGQICAECLTPEENQRISKEIMELAVRRVCQPTLTLHRRGH</sequence>
<organism evidence="1">
    <name type="scientific">Klebsiella pneumoniae</name>
    <dbReference type="NCBI Taxonomy" id="573"/>
    <lineage>
        <taxon>Bacteria</taxon>
        <taxon>Pseudomonadati</taxon>
        <taxon>Pseudomonadota</taxon>
        <taxon>Gammaproteobacteria</taxon>
        <taxon>Enterobacterales</taxon>
        <taxon>Enterobacteriaceae</taxon>
        <taxon>Klebsiella/Raoultella group</taxon>
        <taxon>Klebsiella</taxon>
        <taxon>Klebsiella pneumoniae complex</taxon>
    </lineage>
</organism>